<evidence type="ECO:0000313" key="3">
    <source>
        <dbReference type="Proteomes" id="UP000639396"/>
    </source>
</evidence>
<feature type="domain" description="GFO/IDH/MocA-like oxidoreductase" evidence="1">
    <location>
        <begin position="131"/>
        <end position="256"/>
    </location>
</feature>
<dbReference type="PANTHER" id="PTHR43377:SF1">
    <property type="entry name" value="BILIVERDIN REDUCTASE A"/>
    <property type="match status" value="1"/>
</dbReference>
<evidence type="ECO:0000259" key="1">
    <source>
        <dbReference type="Pfam" id="PF22725"/>
    </source>
</evidence>
<dbReference type="AlphaFoldDB" id="A0A927CDC9"/>
<protein>
    <submittedName>
        <fullName evidence="2">Gfo/Idh/MocA family oxidoreductase</fullName>
    </submittedName>
</protein>
<organism evidence="2 3">
    <name type="scientific">Paenibacillus oceani</name>
    <dbReference type="NCBI Taxonomy" id="2772510"/>
    <lineage>
        <taxon>Bacteria</taxon>
        <taxon>Bacillati</taxon>
        <taxon>Bacillota</taxon>
        <taxon>Bacilli</taxon>
        <taxon>Bacillales</taxon>
        <taxon>Paenibacillaceae</taxon>
        <taxon>Paenibacillus</taxon>
    </lineage>
</organism>
<keyword evidence="3" id="KW-1185">Reference proteome</keyword>
<proteinExistence type="predicted"/>
<sequence length="335" mass="37223">MSIRFGIIGCRHAHVTIFIEEMLALGHVCAGVYEKDDPSLAEQLAQKYNIPLVQSRDVFLDDSVTVIGSAAINSEKIEIIEWCEQHGKHIMVDKPAVTDRDKLDRLEAVIRRGRIQVGMLLTERYRPAVYTLKRAIEAGELGQIASIMMRKPHRLNPSSRAAWHFSKEQNGGIVIDLFVHDFDLLRWLTGQEAVSVNTVVAKNELPEYPEFLDAASAQVVMSGGAIGMLYSDWHTPDKSWTWGDCRIFVNGTRGFAELRLSGDPSVSGADELYLRVTDSQPLEQVELVQPDQSLTADFLSRIHGERGTLTHDDVLATSRLTIEADAGAEVLGMGK</sequence>
<dbReference type="PANTHER" id="PTHR43377">
    <property type="entry name" value="BILIVERDIN REDUCTASE A"/>
    <property type="match status" value="1"/>
</dbReference>
<dbReference type="InterPro" id="IPR051450">
    <property type="entry name" value="Gfo/Idh/MocA_Oxidoreductases"/>
</dbReference>
<dbReference type="InterPro" id="IPR036291">
    <property type="entry name" value="NAD(P)-bd_dom_sf"/>
</dbReference>
<comment type="caution">
    <text evidence="2">The sequence shown here is derived from an EMBL/GenBank/DDBJ whole genome shotgun (WGS) entry which is preliminary data.</text>
</comment>
<gene>
    <name evidence="2" type="ORF">IDH45_19495</name>
</gene>
<dbReference type="Gene3D" id="3.40.50.720">
    <property type="entry name" value="NAD(P)-binding Rossmann-like Domain"/>
    <property type="match status" value="1"/>
</dbReference>
<dbReference type="SUPFAM" id="SSF55347">
    <property type="entry name" value="Glyceraldehyde-3-phosphate dehydrogenase-like, C-terminal domain"/>
    <property type="match status" value="1"/>
</dbReference>
<accession>A0A927CDC9</accession>
<dbReference type="EMBL" id="JACXJA010000027">
    <property type="protein sequence ID" value="MBD2864171.1"/>
    <property type="molecule type" value="Genomic_DNA"/>
</dbReference>
<evidence type="ECO:0000313" key="2">
    <source>
        <dbReference type="EMBL" id="MBD2864171.1"/>
    </source>
</evidence>
<dbReference type="RefSeq" id="WP_190929796.1">
    <property type="nucleotide sequence ID" value="NZ_JACXJA010000027.1"/>
</dbReference>
<name>A0A927CDC9_9BACL</name>
<dbReference type="InterPro" id="IPR055170">
    <property type="entry name" value="GFO_IDH_MocA-like_dom"/>
</dbReference>
<reference evidence="2" key="1">
    <citation type="submission" date="2020-09" db="EMBL/GenBank/DDBJ databases">
        <title>A novel bacterium of genus Paenibacillus, isolated from South China Sea.</title>
        <authorList>
            <person name="Huang H."/>
            <person name="Mo K."/>
            <person name="Hu Y."/>
        </authorList>
    </citation>
    <scope>NUCLEOTIDE SEQUENCE</scope>
    <source>
        <strain evidence="2">IB182363</strain>
    </source>
</reference>
<dbReference type="Proteomes" id="UP000639396">
    <property type="component" value="Unassembled WGS sequence"/>
</dbReference>
<dbReference type="Pfam" id="PF22725">
    <property type="entry name" value="GFO_IDH_MocA_C3"/>
    <property type="match status" value="1"/>
</dbReference>
<dbReference type="SUPFAM" id="SSF51735">
    <property type="entry name" value="NAD(P)-binding Rossmann-fold domains"/>
    <property type="match status" value="1"/>
</dbReference>
<dbReference type="Gene3D" id="3.30.360.10">
    <property type="entry name" value="Dihydrodipicolinate Reductase, domain 2"/>
    <property type="match status" value="1"/>
</dbReference>